<protein>
    <recommendedName>
        <fullName evidence="2">DUF7729 domain-containing protein</fullName>
    </recommendedName>
</protein>
<dbReference type="OrthoDB" id="2564812at2759"/>
<reference evidence="3 4" key="1">
    <citation type="journal article" date="2018" name="Sci. Rep.">
        <title>Comparative genomics provides insights into the lifestyle and reveals functional heterogeneity of dark septate endophytic fungi.</title>
        <authorList>
            <person name="Knapp D.G."/>
            <person name="Nemeth J.B."/>
            <person name="Barry K."/>
            <person name="Hainaut M."/>
            <person name="Henrissat B."/>
            <person name="Johnson J."/>
            <person name="Kuo A."/>
            <person name="Lim J.H.P."/>
            <person name="Lipzen A."/>
            <person name="Nolan M."/>
            <person name="Ohm R.A."/>
            <person name="Tamas L."/>
            <person name="Grigoriev I.V."/>
            <person name="Spatafora J.W."/>
            <person name="Nagy L.G."/>
            <person name="Kovacs G.M."/>
        </authorList>
    </citation>
    <scope>NUCLEOTIDE SEQUENCE [LARGE SCALE GENOMIC DNA]</scope>
    <source>
        <strain evidence="3 4">DSE2036</strain>
    </source>
</reference>
<dbReference type="PANTHER" id="PTHR39460:SF1">
    <property type="entry name" value="C6 TRANSCRIPTION FACTOR"/>
    <property type="match status" value="1"/>
</dbReference>
<keyword evidence="1" id="KW-0812">Transmembrane</keyword>
<keyword evidence="1" id="KW-0472">Membrane</keyword>
<dbReference type="Pfam" id="PF24855">
    <property type="entry name" value="DUF7729"/>
    <property type="match status" value="1"/>
</dbReference>
<feature type="transmembrane region" description="Helical" evidence="1">
    <location>
        <begin position="354"/>
        <end position="371"/>
    </location>
</feature>
<organism evidence="3 4">
    <name type="scientific">Periconia macrospinosa</name>
    <dbReference type="NCBI Taxonomy" id="97972"/>
    <lineage>
        <taxon>Eukaryota</taxon>
        <taxon>Fungi</taxon>
        <taxon>Dikarya</taxon>
        <taxon>Ascomycota</taxon>
        <taxon>Pezizomycotina</taxon>
        <taxon>Dothideomycetes</taxon>
        <taxon>Pleosporomycetidae</taxon>
        <taxon>Pleosporales</taxon>
        <taxon>Massarineae</taxon>
        <taxon>Periconiaceae</taxon>
        <taxon>Periconia</taxon>
    </lineage>
</organism>
<evidence type="ECO:0000256" key="1">
    <source>
        <dbReference type="SAM" id="Phobius"/>
    </source>
</evidence>
<name>A0A2V1E8D1_9PLEO</name>
<feature type="domain" description="DUF7729" evidence="2">
    <location>
        <begin position="137"/>
        <end position="341"/>
    </location>
</feature>
<sequence>MLSHHGTSSPYAAISRAIKEQSIQRRVHQPLYLRTPSRTRSSSCSLVWLVVVLFVASLFTTSEAAHGDLRDRRRRPPFPTIPVITDNVAPTPKGHSLLLVDTRPPPYVPPLMPPTNDGYSSRIRSAPSIKRADDGFQIPRPFDSSLSNNFTDNCDNFFQRMLSSETVTTCHPFSMLLQTSNGFFEASKSFVRITQTLEATCAANMSQCVGGMNALARELTTNSACGVDYNNNNAQAVQAYNALIAYEPLYRASCLRDDDGNFCYANAVTNTTSQGSDANPYYMPLGMKLVSGRPTCNSCLQKTMAIFSTFAGNTSQPISQTYPAGAQQIVVYCGQNFVNVTAAPLKGSASATSAAFTPTLTLLLMFFLYIFQ</sequence>
<dbReference type="InterPro" id="IPR056146">
    <property type="entry name" value="DUF7729"/>
</dbReference>
<accession>A0A2V1E8D1</accession>
<evidence type="ECO:0000259" key="2">
    <source>
        <dbReference type="Pfam" id="PF24855"/>
    </source>
</evidence>
<dbReference type="EMBL" id="KZ805308">
    <property type="protein sequence ID" value="PVI06636.1"/>
    <property type="molecule type" value="Genomic_DNA"/>
</dbReference>
<dbReference type="PANTHER" id="PTHR39460">
    <property type="entry name" value="EXPRESSED PROTEIN"/>
    <property type="match status" value="1"/>
</dbReference>
<proteinExistence type="predicted"/>
<dbReference type="Proteomes" id="UP000244855">
    <property type="component" value="Unassembled WGS sequence"/>
</dbReference>
<evidence type="ECO:0000313" key="3">
    <source>
        <dbReference type="EMBL" id="PVI06636.1"/>
    </source>
</evidence>
<keyword evidence="1" id="KW-1133">Transmembrane helix</keyword>
<dbReference type="AlphaFoldDB" id="A0A2V1E8D1"/>
<evidence type="ECO:0000313" key="4">
    <source>
        <dbReference type="Proteomes" id="UP000244855"/>
    </source>
</evidence>
<keyword evidence="4" id="KW-1185">Reference proteome</keyword>
<gene>
    <name evidence="3" type="ORF">DM02DRAFT_638665</name>
</gene>
<feature type="transmembrane region" description="Helical" evidence="1">
    <location>
        <begin position="46"/>
        <end position="65"/>
    </location>
</feature>